<reference evidence="5" key="1">
    <citation type="thesis" date="2020" institute="ProQuest LLC" country="789 East Eisenhower Parkway, Ann Arbor, MI, USA">
        <title>Comparative Genomics and Chromosome Evolution.</title>
        <authorList>
            <person name="Mudd A.B."/>
        </authorList>
    </citation>
    <scope>NUCLEOTIDE SEQUENCE</scope>
    <source>
        <strain evidence="5">1538</strain>
        <tissue evidence="5">Blood</tissue>
    </source>
</reference>
<accession>A0AAV2ZRG1</accession>
<evidence type="ECO:0000256" key="2">
    <source>
        <dbReference type="ARBA" id="ARBA00022723"/>
    </source>
</evidence>
<dbReference type="PRINTS" id="PR00860">
    <property type="entry name" value="MTVERTEBRATE"/>
</dbReference>
<evidence type="ECO:0000256" key="4">
    <source>
        <dbReference type="RuleBase" id="RU000621"/>
    </source>
</evidence>
<dbReference type="Proteomes" id="UP001181693">
    <property type="component" value="Unassembled WGS sequence"/>
</dbReference>
<gene>
    <name evidence="5" type="ORF">GDO54_005252</name>
</gene>
<dbReference type="Pfam" id="PF00131">
    <property type="entry name" value="Metallothio"/>
    <property type="match status" value="1"/>
</dbReference>
<dbReference type="Gene3D" id="4.10.10.10">
    <property type="entry name" value="Metallothionein Isoform II"/>
    <property type="match status" value="1"/>
</dbReference>
<protein>
    <recommendedName>
        <fullName evidence="4">Metallothionein</fullName>
    </recommendedName>
</protein>
<evidence type="ECO:0000313" key="5">
    <source>
        <dbReference type="EMBL" id="DBA14257.1"/>
    </source>
</evidence>
<evidence type="ECO:0000256" key="3">
    <source>
        <dbReference type="ARBA" id="ARBA00022851"/>
    </source>
</evidence>
<dbReference type="InterPro" id="IPR000006">
    <property type="entry name" value="Metalthion_vert"/>
</dbReference>
<evidence type="ECO:0000256" key="1">
    <source>
        <dbReference type="ARBA" id="ARBA00007283"/>
    </source>
</evidence>
<dbReference type="GO" id="GO:0046872">
    <property type="term" value="F:metal ion binding"/>
    <property type="evidence" value="ECO:0007669"/>
    <property type="project" value="UniProtKB-KW"/>
</dbReference>
<proteinExistence type="inferred from homology"/>
<name>A0AAV2ZRG1_PYXAD</name>
<comment type="function">
    <text evidence="4">Metallothioneins have a high content of cysteine residues that bind various heavy metals.</text>
</comment>
<dbReference type="InterPro" id="IPR023587">
    <property type="entry name" value="Metalthion_dom_sf_vert"/>
</dbReference>
<comment type="caution">
    <text evidence="5">The sequence shown here is derived from an EMBL/GenBank/DDBJ whole genome shotgun (WGS) entry which is preliminary data.</text>
</comment>
<dbReference type="AlphaFoldDB" id="A0AAV2ZRG1"/>
<evidence type="ECO:0000313" key="6">
    <source>
        <dbReference type="Proteomes" id="UP001181693"/>
    </source>
</evidence>
<dbReference type="InterPro" id="IPR017854">
    <property type="entry name" value="Metalthion_dom_sf"/>
</dbReference>
<keyword evidence="2 4" id="KW-0479">Metal-binding</keyword>
<organism evidence="5 6">
    <name type="scientific">Pyxicephalus adspersus</name>
    <name type="common">African bullfrog</name>
    <dbReference type="NCBI Taxonomy" id="30357"/>
    <lineage>
        <taxon>Eukaryota</taxon>
        <taxon>Metazoa</taxon>
        <taxon>Chordata</taxon>
        <taxon>Craniata</taxon>
        <taxon>Vertebrata</taxon>
        <taxon>Euteleostomi</taxon>
        <taxon>Amphibia</taxon>
        <taxon>Batrachia</taxon>
        <taxon>Anura</taxon>
        <taxon>Neobatrachia</taxon>
        <taxon>Ranoidea</taxon>
        <taxon>Pyxicephalidae</taxon>
        <taxon>Pyxicephalinae</taxon>
        <taxon>Pyxicephalus</taxon>
    </lineage>
</organism>
<dbReference type="SUPFAM" id="SSF57868">
    <property type="entry name" value="Metallothionein"/>
    <property type="match status" value="1"/>
</dbReference>
<comment type="similarity">
    <text evidence="1 4">Belongs to the metallothionein superfamily. Type 1 family.</text>
</comment>
<keyword evidence="3 4" id="KW-0480">Metal-thiolate cluster</keyword>
<sequence>MDSEDCKCAQGAPCTCQDSCKCEDCHCKSCKKSSCSCCSDQCGKCGEGCQCASECETSDCCK</sequence>
<dbReference type="EMBL" id="DYDO01000013">
    <property type="protein sequence ID" value="DBA14257.1"/>
    <property type="molecule type" value="Genomic_DNA"/>
</dbReference>
<keyword evidence="6" id="KW-1185">Reference proteome</keyword>